<dbReference type="Proteomes" id="UP001552299">
    <property type="component" value="Unassembled WGS sequence"/>
</dbReference>
<name>A0ABD0V813_DENTH</name>
<gene>
    <name evidence="1" type="ORF">M5K25_008265</name>
</gene>
<dbReference type="AlphaFoldDB" id="A0ABD0V813"/>
<keyword evidence="2" id="KW-1185">Reference proteome</keyword>
<sequence length="282" mass="32329">MLRLKCYDSVWSMDNHAQAHLGFRHCKVLTKANARTPTKWEEGHLVVLCCLPYAIGESLWFELMGIFSPDFRIMVNEDYRQRKHHTFGSHESSTLRPSSISKYLFQSSPLPQLATNAFEAFNKENSFNKNIQPSANLIFCQWVDSVDRVQSIKSTDFKDTPMMAALNKDLNRRGCMEANDNEWKLMITNGSLEPKPPSSIFLLSLSLSLSLSSTHKPFPLQSAILLLIHPLILSFHLINLHSIPPPQQQPRKFKPLLWRCNTIQVQVYHHKASSHSHLSSTY</sequence>
<accession>A0ABD0V813</accession>
<organism evidence="1 2">
    <name type="scientific">Dendrobium thyrsiflorum</name>
    <name type="common">Pinecone-like raceme dendrobium</name>
    <name type="synonym">Orchid</name>
    <dbReference type="NCBI Taxonomy" id="117978"/>
    <lineage>
        <taxon>Eukaryota</taxon>
        <taxon>Viridiplantae</taxon>
        <taxon>Streptophyta</taxon>
        <taxon>Embryophyta</taxon>
        <taxon>Tracheophyta</taxon>
        <taxon>Spermatophyta</taxon>
        <taxon>Magnoliopsida</taxon>
        <taxon>Liliopsida</taxon>
        <taxon>Asparagales</taxon>
        <taxon>Orchidaceae</taxon>
        <taxon>Epidendroideae</taxon>
        <taxon>Malaxideae</taxon>
        <taxon>Dendrobiinae</taxon>
        <taxon>Dendrobium</taxon>
    </lineage>
</organism>
<comment type="caution">
    <text evidence="1">The sequence shown here is derived from an EMBL/GenBank/DDBJ whole genome shotgun (WGS) entry which is preliminary data.</text>
</comment>
<proteinExistence type="predicted"/>
<protein>
    <submittedName>
        <fullName evidence="1">Uncharacterized protein</fullName>
    </submittedName>
</protein>
<evidence type="ECO:0000313" key="2">
    <source>
        <dbReference type="Proteomes" id="UP001552299"/>
    </source>
</evidence>
<evidence type="ECO:0000313" key="1">
    <source>
        <dbReference type="EMBL" id="KAL0921212.1"/>
    </source>
</evidence>
<dbReference type="EMBL" id="JANQDX010000007">
    <property type="protein sequence ID" value="KAL0921212.1"/>
    <property type="molecule type" value="Genomic_DNA"/>
</dbReference>
<reference evidence="1 2" key="1">
    <citation type="journal article" date="2024" name="Plant Biotechnol. J.">
        <title>Dendrobium thyrsiflorum genome and its molecular insights into genes involved in important horticultural traits.</title>
        <authorList>
            <person name="Chen B."/>
            <person name="Wang J.Y."/>
            <person name="Zheng P.J."/>
            <person name="Li K.L."/>
            <person name="Liang Y.M."/>
            <person name="Chen X.F."/>
            <person name="Zhang C."/>
            <person name="Zhao X."/>
            <person name="He X."/>
            <person name="Zhang G.Q."/>
            <person name="Liu Z.J."/>
            <person name="Xu Q."/>
        </authorList>
    </citation>
    <scope>NUCLEOTIDE SEQUENCE [LARGE SCALE GENOMIC DNA]</scope>
    <source>
        <strain evidence="1">GZMU011</strain>
    </source>
</reference>